<dbReference type="GO" id="GO:0000056">
    <property type="term" value="P:ribosomal small subunit export from nucleus"/>
    <property type="evidence" value="ECO:0007669"/>
    <property type="project" value="InterPro"/>
</dbReference>
<keyword evidence="5" id="KW-0811">Translocation</keyword>
<dbReference type="GO" id="GO:0006406">
    <property type="term" value="P:mRNA export from nucleus"/>
    <property type="evidence" value="ECO:0007669"/>
    <property type="project" value="TreeGrafter"/>
</dbReference>
<evidence type="ECO:0000256" key="7">
    <source>
        <dbReference type="ARBA" id="ARBA00023242"/>
    </source>
</evidence>
<keyword evidence="7" id="KW-0539">Nucleus</keyword>
<dbReference type="EMBL" id="JADBJN010000001">
    <property type="protein sequence ID" value="KAG5681118.1"/>
    <property type="molecule type" value="Genomic_DNA"/>
</dbReference>
<keyword evidence="2" id="KW-0813">Transport</keyword>
<dbReference type="OrthoDB" id="341482at2759"/>
<comment type="subcellular location">
    <subcellularLocation>
        <location evidence="1">Nucleus</location>
        <location evidence="1">Nuclear pore complex</location>
    </subcellularLocation>
</comment>
<evidence type="ECO:0000256" key="2">
    <source>
        <dbReference type="ARBA" id="ARBA00022448"/>
    </source>
</evidence>
<evidence type="ECO:0000256" key="3">
    <source>
        <dbReference type="ARBA" id="ARBA00022816"/>
    </source>
</evidence>
<dbReference type="PANTHER" id="PTHR13257:SF0">
    <property type="entry name" value="NUCLEAR PORE COMPLEX PROTEIN NUP88"/>
    <property type="match status" value="1"/>
</dbReference>
<evidence type="ECO:0000256" key="6">
    <source>
        <dbReference type="ARBA" id="ARBA00023132"/>
    </source>
</evidence>
<sequence length="701" mass="79604">MTEIDVFKFSQLKIFDGLKDNLPEESREIATVYEDLLFAWNFKENNLQVVNWRAAQNKEPKIQKLILSAIPNFTISKVAISYGGSFAFVSGSKGIIMIEMPTRWGSDGIYQDGKAQITCKTINIYEHSLQAEVMQARWHPNSPTDSHLLVLLSDNSLRIYDEGTLKHTWRVGPLPTGNNLSYLKGLGDTAIDFDIAPAQVSNDLQSPNSTFALDINESNKSLTTHSFSNKRNQEQKKVAWPIVILRGNGSVYVLTAGLNTEKPRLQGPLTMIPSQKDNYGDDSCSLIVIPTLPVTIVIAENSGVLHHALMLENQMNQDTFFDESTTLVPNDWNLYVIENIELELGLQENNNKSDLTTCPLYLHRDPINEQRYFCYHDAGLHGITFGFVQQLQKYTDDQTNEDEINMNVPSRIEYILSTKAFNNAKINAVVGFGILQLPSGVFAVLSSGQVISLSTVKTMLPLVTDLSAHQPSLDYFKTNVQDQQLKVPFDQHIRALLKSDVSQPIFQLDKSKPPSSQETFQLLMNSIQIMRDKQFARHDKVRQELIKRIKILSLMKNQQKDEIALLFESKEQIQENAYKLADMHEDIIDRQQLLQKRIQDISRLSSLRLPAISSNEKEFADTIKKFKSCIDKLSQDVKQIKAKNEAQRKALESWSKSNDDFVKISLPPKQEETIKEFLSDMMRQIQGLKADVQKISNVIDF</sequence>
<protein>
    <recommendedName>
        <fullName evidence="10">Nuclear pore complex protein Nup88</fullName>
    </recommendedName>
</protein>
<name>A0A9J6CHQ6_POLVA</name>
<proteinExistence type="predicted"/>
<evidence type="ECO:0000256" key="4">
    <source>
        <dbReference type="ARBA" id="ARBA00022927"/>
    </source>
</evidence>
<evidence type="ECO:0000313" key="9">
    <source>
        <dbReference type="Proteomes" id="UP001107558"/>
    </source>
</evidence>
<keyword evidence="9" id="KW-1185">Reference proteome</keyword>
<gene>
    <name evidence="8" type="ORF">PVAND_010578</name>
</gene>
<dbReference type="Proteomes" id="UP001107558">
    <property type="component" value="Chromosome 1"/>
</dbReference>
<dbReference type="Pfam" id="PF10168">
    <property type="entry name" value="Nup88"/>
    <property type="match status" value="1"/>
</dbReference>
<keyword evidence="4" id="KW-0653">Protein transport</keyword>
<keyword evidence="3" id="KW-0509">mRNA transport</keyword>
<comment type="caution">
    <text evidence="8">The sequence shown here is derived from an EMBL/GenBank/DDBJ whole genome shotgun (WGS) entry which is preliminary data.</text>
</comment>
<dbReference type="InterPro" id="IPR036322">
    <property type="entry name" value="WD40_repeat_dom_sf"/>
</dbReference>
<dbReference type="GO" id="GO:0006606">
    <property type="term" value="P:protein import into nucleus"/>
    <property type="evidence" value="ECO:0007669"/>
    <property type="project" value="TreeGrafter"/>
</dbReference>
<evidence type="ECO:0000256" key="5">
    <source>
        <dbReference type="ARBA" id="ARBA00023010"/>
    </source>
</evidence>
<dbReference type="GO" id="GO:0000055">
    <property type="term" value="P:ribosomal large subunit export from nucleus"/>
    <property type="evidence" value="ECO:0007669"/>
    <property type="project" value="InterPro"/>
</dbReference>
<accession>A0A9J6CHQ6</accession>
<reference evidence="8" key="1">
    <citation type="submission" date="2021-03" db="EMBL/GenBank/DDBJ databases">
        <title>Chromosome level genome of the anhydrobiotic midge Polypedilum vanderplanki.</title>
        <authorList>
            <person name="Yoshida Y."/>
            <person name="Kikawada T."/>
            <person name="Gusev O."/>
        </authorList>
    </citation>
    <scope>NUCLEOTIDE SEQUENCE</scope>
    <source>
        <strain evidence="8">NIAS01</strain>
        <tissue evidence="8">Whole body or cell culture</tissue>
    </source>
</reference>
<dbReference type="GO" id="GO:0017056">
    <property type="term" value="F:structural constituent of nuclear pore"/>
    <property type="evidence" value="ECO:0007669"/>
    <property type="project" value="InterPro"/>
</dbReference>
<evidence type="ECO:0000256" key="1">
    <source>
        <dbReference type="ARBA" id="ARBA00004567"/>
    </source>
</evidence>
<evidence type="ECO:0008006" key="10">
    <source>
        <dbReference type="Google" id="ProtNLM"/>
    </source>
</evidence>
<dbReference type="AlphaFoldDB" id="A0A9J6CHQ6"/>
<dbReference type="InterPro" id="IPR037700">
    <property type="entry name" value="NUP88/NUP82"/>
</dbReference>
<organism evidence="8 9">
    <name type="scientific">Polypedilum vanderplanki</name>
    <name type="common">Sleeping chironomid midge</name>
    <dbReference type="NCBI Taxonomy" id="319348"/>
    <lineage>
        <taxon>Eukaryota</taxon>
        <taxon>Metazoa</taxon>
        <taxon>Ecdysozoa</taxon>
        <taxon>Arthropoda</taxon>
        <taxon>Hexapoda</taxon>
        <taxon>Insecta</taxon>
        <taxon>Pterygota</taxon>
        <taxon>Neoptera</taxon>
        <taxon>Endopterygota</taxon>
        <taxon>Diptera</taxon>
        <taxon>Nematocera</taxon>
        <taxon>Chironomoidea</taxon>
        <taxon>Chironomidae</taxon>
        <taxon>Chironominae</taxon>
        <taxon>Polypedilum</taxon>
        <taxon>Polypedilum</taxon>
    </lineage>
</organism>
<evidence type="ECO:0000313" key="8">
    <source>
        <dbReference type="EMBL" id="KAG5681118.1"/>
    </source>
</evidence>
<dbReference type="SUPFAM" id="SSF50978">
    <property type="entry name" value="WD40 repeat-like"/>
    <property type="match status" value="1"/>
</dbReference>
<keyword evidence="6" id="KW-0906">Nuclear pore complex</keyword>
<dbReference type="PANTHER" id="PTHR13257">
    <property type="entry name" value="NUCLEOPORIN NUP84-RELATED"/>
    <property type="match status" value="1"/>
</dbReference>
<dbReference type="GO" id="GO:0005643">
    <property type="term" value="C:nuclear pore"/>
    <property type="evidence" value="ECO:0007669"/>
    <property type="project" value="UniProtKB-SubCell"/>
</dbReference>
<dbReference type="InterPro" id="IPR019321">
    <property type="entry name" value="Nucleoporin_Nup88"/>
</dbReference>